<organism evidence="1 2">
    <name type="scientific">Coniosporium tulheliwenetii</name>
    <dbReference type="NCBI Taxonomy" id="3383036"/>
    <lineage>
        <taxon>Eukaryota</taxon>
        <taxon>Fungi</taxon>
        <taxon>Dikarya</taxon>
        <taxon>Ascomycota</taxon>
        <taxon>Pezizomycotina</taxon>
        <taxon>Dothideomycetes</taxon>
        <taxon>Dothideomycetes incertae sedis</taxon>
        <taxon>Coniosporium</taxon>
    </lineage>
</organism>
<sequence>MVVCRYVPLFFPLFSSYIYKLCSDIPSIEYAISGPHINDTNPNRYHQIHNKRRPQRLPVRQRRLPRTAHNPRAIPQAGITKSTYIHTILSCIAQHNNNPNNTLHTNLILSIDRRHTLVEAREIVDLALSFRPHGVVGIDLCGDPSVGDARTLSPAFVHAKKEGLKITLHFAEAPASSSDEELWTLLGWQPDRLGHVIHVERDSAVAREIVRRKLGLELCLSCNVHAKMLVGGAGYGEHHFGWWRDLGVSIALGTDDVGVFCSELSEEYRITAEHFGLGREDVKELCKSAVGVIFGSAAEKERLRTLYASWDG</sequence>
<evidence type="ECO:0000313" key="1">
    <source>
        <dbReference type="EMBL" id="KAJ9637706.1"/>
    </source>
</evidence>
<comment type="caution">
    <text evidence="1">The sequence shown here is derived from an EMBL/GenBank/DDBJ whole genome shotgun (WGS) entry which is preliminary data.</text>
</comment>
<reference evidence="1" key="1">
    <citation type="submission" date="2022-10" db="EMBL/GenBank/DDBJ databases">
        <title>Culturing micro-colonial fungi from biological soil crusts in the Mojave desert and describing Neophaeococcomyces mojavensis, and introducing the new genera and species Taxawa tesnikishii.</title>
        <authorList>
            <person name="Kurbessoian T."/>
            <person name="Stajich J.E."/>
        </authorList>
    </citation>
    <scope>NUCLEOTIDE SEQUENCE</scope>
    <source>
        <strain evidence="1">JES_115</strain>
    </source>
</reference>
<gene>
    <name evidence="1" type="ORF">H2199_007197</name>
</gene>
<name>A0ACC2YRE4_9PEZI</name>
<keyword evidence="2" id="KW-1185">Reference proteome</keyword>
<proteinExistence type="predicted"/>
<dbReference type="EMBL" id="JAPDRP010000022">
    <property type="protein sequence ID" value="KAJ9637706.1"/>
    <property type="molecule type" value="Genomic_DNA"/>
</dbReference>
<dbReference type="Proteomes" id="UP001172680">
    <property type="component" value="Unassembled WGS sequence"/>
</dbReference>
<protein>
    <submittedName>
        <fullName evidence="1">Uncharacterized protein</fullName>
    </submittedName>
</protein>
<evidence type="ECO:0000313" key="2">
    <source>
        <dbReference type="Proteomes" id="UP001172680"/>
    </source>
</evidence>
<accession>A0ACC2YRE4</accession>